<comment type="caution">
    <text evidence="1">The sequence shown here is derived from an EMBL/GenBank/DDBJ whole genome shotgun (WGS) entry which is preliminary data.</text>
</comment>
<name>A0A3E3II36_9FIRM</name>
<gene>
    <name evidence="1" type="ORF">DXC40_13360</name>
</gene>
<dbReference type="AlphaFoldDB" id="A0A3E3II36"/>
<dbReference type="PANTHER" id="PTHR36436:SF6">
    <property type="entry name" value="SLL5081 PROTEIN"/>
    <property type="match status" value="1"/>
</dbReference>
<dbReference type="Gene3D" id="2.30.320.10">
    <property type="entry name" value="YwqG-like"/>
    <property type="match status" value="1"/>
</dbReference>
<proteinExistence type="predicted"/>
<organism evidence="1 2">
    <name type="scientific">Anaerotruncus colihominis</name>
    <dbReference type="NCBI Taxonomy" id="169435"/>
    <lineage>
        <taxon>Bacteria</taxon>
        <taxon>Bacillati</taxon>
        <taxon>Bacillota</taxon>
        <taxon>Clostridia</taxon>
        <taxon>Eubacteriales</taxon>
        <taxon>Oscillospiraceae</taxon>
        <taxon>Anaerotruncus</taxon>
    </lineage>
</organism>
<dbReference type="SUPFAM" id="SSF103032">
    <property type="entry name" value="Hypothetical protein YwqG"/>
    <property type="match status" value="1"/>
</dbReference>
<dbReference type="PANTHER" id="PTHR36436">
    <property type="entry name" value="SLL5081 PROTEIN"/>
    <property type="match status" value="1"/>
</dbReference>
<dbReference type="Pfam" id="PF09234">
    <property type="entry name" value="DUF1963"/>
    <property type="match status" value="1"/>
</dbReference>
<reference evidence="1 2" key="1">
    <citation type="submission" date="2018-08" db="EMBL/GenBank/DDBJ databases">
        <title>A genome reference for cultivated species of the human gut microbiota.</title>
        <authorList>
            <person name="Zou Y."/>
            <person name="Xue W."/>
            <person name="Luo G."/>
        </authorList>
    </citation>
    <scope>NUCLEOTIDE SEQUENCE [LARGE SCALE GENOMIC DNA]</scope>
    <source>
        <strain evidence="1 2">TF05-12AC</strain>
    </source>
</reference>
<dbReference type="EMBL" id="QVME01000007">
    <property type="protein sequence ID" value="RGE66749.1"/>
    <property type="molecule type" value="Genomic_DNA"/>
</dbReference>
<evidence type="ECO:0000313" key="2">
    <source>
        <dbReference type="Proteomes" id="UP000260828"/>
    </source>
</evidence>
<protein>
    <submittedName>
        <fullName evidence="1">DUF1963 domain-containing protein</fullName>
    </submittedName>
</protein>
<accession>A0A3E3II36</accession>
<dbReference type="RefSeq" id="WP_117546741.1">
    <property type="nucleotide sequence ID" value="NZ_QVME01000007.1"/>
</dbReference>
<evidence type="ECO:0000313" key="1">
    <source>
        <dbReference type="EMBL" id="RGE66749.1"/>
    </source>
</evidence>
<dbReference type="Proteomes" id="UP000260828">
    <property type="component" value="Unassembled WGS sequence"/>
</dbReference>
<dbReference type="InterPro" id="IPR015315">
    <property type="entry name" value="DUF1963"/>
</dbReference>
<dbReference type="InterPro" id="IPR035948">
    <property type="entry name" value="YwqG-like_sf"/>
</dbReference>
<sequence length="282" mass="32958">MSIKEKLESLGRNSIQLKIARKETYKLGATRFGGKPDVPPDFVWPTYEGESYDHVVKDRPLTFLAQFNCEELAQFDKEHLLPDHGLLSFFYETDTQCWGYDPKNQGCARVYWFEDMSALSAADFPADMGEDFKFPMVKIKLDAKTSYPSWQDFSEMFPDEKDDDAFNDALDELTGEDPENPDDRSQLLGWPDVIQNSMFDECDLVTQGYYLGNGWLNIPKEVRQRAEETARDRWMLLFQLDIVELGDFELMFGDCGHIYFYITKEHLAARRFDRIWLILQCY</sequence>